<evidence type="ECO:0000256" key="1">
    <source>
        <dbReference type="SAM" id="Phobius"/>
    </source>
</evidence>
<sequence length="337" mass="35867">MMLTYTFCVLLAPVIVYGAAFPWALPVPTLFAPAIDSWSPAPTAAARLPNSEVFRRDTPQGDNTCAFVSGSLLTCSNSNLVCATIPQNGVQGCCDQASLKACVIPTACIASTAMSSLCTDAACSSNSSIMKCTEAAMPECYKWLVVFDKTYSLTTMTHHSCAQKGFTSAVMRSPGQIASSIPPEQYRTVTVTDMAAPSDTVIPLAPVPGPAKPNLAAIIGGTVGGCTVISLIVLTIFLIRRHRKAAHNDIAQPHTTQYHDGNGTVIEYNPQSFPSPTYPIDTKTWVQQHSGPVDRVSDAMPQYPNMAAGQYGIVEVDGTQRAVEVPAENIYRARAST</sequence>
<proteinExistence type="predicted"/>
<dbReference type="Proteomes" id="UP000663193">
    <property type="component" value="Chromosome 9"/>
</dbReference>
<dbReference type="KEGG" id="pno:SNOG_06378"/>
<dbReference type="OrthoDB" id="5347452at2759"/>
<dbReference type="OMA" id="FGIHGCC"/>
<organism evidence="2 3">
    <name type="scientific">Phaeosphaeria nodorum (strain SN15 / ATCC MYA-4574 / FGSC 10173)</name>
    <name type="common">Glume blotch fungus</name>
    <name type="synonym">Parastagonospora nodorum</name>
    <dbReference type="NCBI Taxonomy" id="321614"/>
    <lineage>
        <taxon>Eukaryota</taxon>
        <taxon>Fungi</taxon>
        <taxon>Dikarya</taxon>
        <taxon>Ascomycota</taxon>
        <taxon>Pezizomycotina</taxon>
        <taxon>Dothideomycetes</taxon>
        <taxon>Pleosporomycetidae</taxon>
        <taxon>Pleosporales</taxon>
        <taxon>Pleosporineae</taxon>
        <taxon>Phaeosphaeriaceae</taxon>
        <taxon>Parastagonospora</taxon>
    </lineage>
</organism>
<evidence type="ECO:0008006" key="4">
    <source>
        <dbReference type="Google" id="ProtNLM"/>
    </source>
</evidence>
<feature type="transmembrane region" description="Helical" evidence="1">
    <location>
        <begin position="215"/>
        <end position="239"/>
    </location>
</feature>
<protein>
    <recommendedName>
        <fullName evidence="4">Mid2 domain-containing protein</fullName>
    </recommendedName>
</protein>
<keyword evidence="1" id="KW-0812">Transmembrane</keyword>
<name>A0A7U2I0R8_PHANO</name>
<dbReference type="VEuPathDB" id="FungiDB:JI435_063780"/>
<gene>
    <name evidence="2" type="ORF">JI435_063780</name>
</gene>
<evidence type="ECO:0000313" key="2">
    <source>
        <dbReference type="EMBL" id="QRC99030.1"/>
    </source>
</evidence>
<dbReference type="AlphaFoldDB" id="A0A7U2I0R8"/>
<evidence type="ECO:0000313" key="3">
    <source>
        <dbReference type="Proteomes" id="UP000663193"/>
    </source>
</evidence>
<accession>A0A7U2I0R8</accession>
<keyword evidence="1" id="KW-0472">Membrane</keyword>
<dbReference type="RefSeq" id="XP_001796750.1">
    <property type="nucleotide sequence ID" value="XM_001796698.1"/>
</dbReference>
<keyword evidence="3" id="KW-1185">Reference proteome</keyword>
<reference evidence="3" key="1">
    <citation type="journal article" date="2021" name="BMC Genomics">
        <title>Chromosome-level genome assembly and manually-curated proteome of model necrotroph Parastagonospora nodorum Sn15 reveals a genome-wide trove of candidate effector homologs, and redundancy of virulence-related functions within an accessory chromosome.</title>
        <authorList>
            <person name="Bertazzoni S."/>
            <person name="Jones D.A.B."/>
            <person name="Phan H.T."/>
            <person name="Tan K.-C."/>
            <person name="Hane J.K."/>
        </authorList>
    </citation>
    <scope>NUCLEOTIDE SEQUENCE [LARGE SCALE GENOMIC DNA]</scope>
    <source>
        <strain evidence="3">SN15 / ATCC MYA-4574 / FGSC 10173)</strain>
    </source>
</reference>
<dbReference type="CDD" id="cd12087">
    <property type="entry name" value="TM_EGFR-like"/>
    <property type="match status" value="1"/>
</dbReference>
<keyword evidence="1" id="KW-1133">Transmembrane helix</keyword>
<dbReference type="EMBL" id="CP069031">
    <property type="protein sequence ID" value="QRC99030.1"/>
    <property type="molecule type" value="Genomic_DNA"/>
</dbReference>